<reference evidence="8" key="3">
    <citation type="submission" date="2018-07" db="EMBL/GenBank/DDBJ databases">
        <authorList>
            <person name="Mckenzie S.K."/>
            <person name="Kronauer D.J.C."/>
        </authorList>
    </citation>
    <scope>NUCLEOTIDE SEQUENCE</scope>
    <source>
        <strain evidence="8">Clonal line C1</strain>
    </source>
</reference>
<reference evidence="7 9" key="1">
    <citation type="journal article" date="2014" name="Curr. Biol.">
        <title>The genome of the clonal raider ant Cerapachys biroi.</title>
        <authorList>
            <person name="Oxley P.R."/>
            <person name="Ji L."/>
            <person name="Fetter-Pruneda I."/>
            <person name="McKenzie S.K."/>
            <person name="Li C."/>
            <person name="Hu H."/>
            <person name="Zhang G."/>
            <person name="Kronauer D.J."/>
        </authorList>
    </citation>
    <scope>NUCLEOTIDE SEQUENCE [LARGE SCALE GENOMIC DNA]</scope>
</reference>
<sequence length="317" mass="35865">MSSNNDIPDNKMEKDMDIDVGTLLASDYNTVNMEALKSRPEQYIKNLTRDNVQVLINQIWELPVTRVDEVVVATLPKPVYVLPRSLGIPKPKPLTKWERFAKEKGIQKKRKKSKKWDEQLKKWVPTYGYERAKAREQQEWLVEAKADGLEDSSKAAKERQSKNEFQRLRNIARAKNVKLPRVGLPTKENFPSSQQLSQALTVARASTASVGRFQPKLPKEKDAKGIAKEVPGLKRKRRGAPLSMGDEKRQNKELIDDVLKSKTKILREDYSVGTTELKQSASGGKRKKGGKAAKSKAARKPKGAKGERKKVGGRKRR</sequence>
<evidence type="ECO:0000256" key="4">
    <source>
        <dbReference type="ARBA" id="ARBA00023242"/>
    </source>
</evidence>
<name>A0A026VXD7_OOCBI</name>
<feature type="compositionally biased region" description="Basic and acidic residues" evidence="6">
    <location>
        <begin position="217"/>
        <end position="227"/>
    </location>
</feature>
<keyword evidence="3 5" id="KW-0690">Ribosome biogenesis</keyword>
<organism evidence="7 9">
    <name type="scientific">Ooceraea biroi</name>
    <name type="common">Clonal raider ant</name>
    <name type="synonym">Cerapachys biroi</name>
    <dbReference type="NCBI Taxonomy" id="2015173"/>
    <lineage>
        <taxon>Eukaryota</taxon>
        <taxon>Metazoa</taxon>
        <taxon>Ecdysozoa</taxon>
        <taxon>Arthropoda</taxon>
        <taxon>Hexapoda</taxon>
        <taxon>Insecta</taxon>
        <taxon>Pterygota</taxon>
        <taxon>Neoptera</taxon>
        <taxon>Endopterygota</taxon>
        <taxon>Hymenoptera</taxon>
        <taxon>Apocrita</taxon>
        <taxon>Aculeata</taxon>
        <taxon>Formicoidea</taxon>
        <taxon>Formicidae</taxon>
        <taxon>Dorylinae</taxon>
        <taxon>Ooceraea</taxon>
    </lineage>
</organism>
<proteinExistence type="inferred from homology"/>
<dbReference type="AlphaFoldDB" id="A0A026VXD7"/>
<dbReference type="Proteomes" id="UP000053097">
    <property type="component" value="Unassembled WGS sequence"/>
</dbReference>
<evidence type="ECO:0000256" key="1">
    <source>
        <dbReference type="ARBA" id="ARBA00004123"/>
    </source>
</evidence>
<evidence type="ECO:0000256" key="2">
    <source>
        <dbReference type="ARBA" id="ARBA00010077"/>
    </source>
</evidence>
<dbReference type="Proteomes" id="UP000279307">
    <property type="component" value="Chromosome 9"/>
</dbReference>
<dbReference type="OrthoDB" id="28455at2759"/>
<dbReference type="GO" id="GO:0042254">
    <property type="term" value="P:ribosome biogenesis"/>
    <property type="evidence" value="ECO:0007669"/>
    <property type="project" value="UniProtKB-KW"/>
</dbReference>
<evidence type="ECO:0000256" key="5">
    <source>
        <dbReference type="RuleBase" id="RU364132"/>
    </source>
</evidence>
<dbReference type="GO" id="GO:0005634">
    <property type="term" value="C:nucleus"/>
    <property type="evidence" value="ECO:0007669"/>
    <property type="project" value="UniProtKB-SubCell"/>
</dbReference>
<accession>A0A026VXD7</accession>
<comment type="similarity">
    <text evidence="2 5">Belongs to the RRS1 family.</text>
</comment>
<dbReference type="STRING" id="2015173.A0A026VXD7"/>
<evidence type="ECO:0000256" key="3">
    <source>
        <dbReference type="ARBA" id="ARBA00022517"/>
    </source>
</evidence>
<feature type="compositionally biased region" description="Basic and acidic residues" evidence="6">
    <location>
        <begin position="245"/>
        <end position="256"/>
    </location>
</feature>
<evidence type="ECO:0000313" key="9">
    <source>
        <dbReference type="Proteomes" id="UP000053097"/>
    </source>
</evidence>
<dbReference type="EMBL" id="KK107622">
    <property type="protein sequence ID" value="EZA48437.1"/>
    <property type="molecule type" value="Genomic_DNA"/>
</dbReference>
<dbReference type="OMA" id="ACDKNRI"/>
<dbReference type="EMBL" id="QOIP01000009">
    <property type="protein sequence ID" value="RLU18726.1"/>
    <property type="molecule type" value="Genomic_DNA"/>
</dbReference>
<keyword evidence="4 5" id="KW-0539">Nucleus</keyword>
<dbReference type="Pfam" id="PF04939">
    <property type="entry name" value="RRS1"/>
    <property type="match status" value="1"/>
</dbReference>
<feature type="region of interest" description="Disordered" evidence="6">
    <location>
        <begin position="211"/>
        <end position="256"/>
    </location>
</feature>
<reference evidence="8 10" key="2">
    <citation type="journal article" date="2018" name="Genome Res.">
        <title>The genomic architecture and molecular evolution of ant odorant receptors.</title>
        <authorList>
            <person name="McKenzie S.K."/>
            <person name="Kronauer D.J.C."/>
        </authorList>
    </citation>
    <scope>NUCLEOTIDE SEQUENCE [LARGE SCALE GENOMIC DNA]</scope>
    <source>
        <strain evidence="8">Clonal line C1</strain>
    </source>
</reference>
<evidence type="ECO:0000313" key="7">
    <source>
        <dbReference type="EMBL" id="EZA48437.1"/>
    </source>
</evidence>
<comment type="function">
    <text evidence="5">Involved in ribosomal large subunit assembly.</text>
</comment>
<evidence type="ECO:0000313" key="10">
    <source>
        <dbReference type="Proteomes" id="UP000279307"/>
    </source>
</evidence>
<comment type="subcellular location">
    <subcellularLocation>
        <location evidence="1 5">Nucleus</location>
    </subcellularLocation>
</comment>
<gene>
    <name evidence="8" type="ORF">DMN91_009083</name>
    <name evidence="7" type="ORF">X777_13735</name>
</gene>
<feature type="compositionally biased region" description="Basic residues" evidence="6">
    <location>
        <begin position="284"/>
        <end position="303"/>
    </location>
</feature>
<dbReference type="InterPro" id="IPR007023">
    <property type="entry name" value="Ribosom_reg"/>
</dbReference>
<keyword evidence="9" id="KW-1185">Reference proteome</keyword>
<evidence type="ECO:0000256" key="6">
    <source>
        <dbReference type="SAM" id="MobiDB-lite"/>
    </source>
</evidence>
<protein>
    <recommendedName>
        <fullName evidence="5">Ribosome biogenesis regulatory protein</fullName>
    </recommendedName>
</protein>
<evidence type="ECO:0000313" key="8">
    <source>
        <dbReference type="EMBL" id="RLU18726.1"/>
    </source>
</evidence>
<feature type="region of interest" description="Disordered" evidence="6">
    <location>
        <begin position="269"/>
        <end position="317"/>
    </location>
</feature>